<dbReference type="AlphaFoldDB" id="A0A5P1DDJ7"/>
<organism evidence="1 2">
    <name type="scientific">Pseudomonas haemolytica</name>
    <dbReference type="NCBI Taxonomy" id="2600065"/>
    <lineage>
        <taxon>Bacteria</taxon>
        <taxon>Pseudomonadati</taxon>
        <taxon>Pseudomonadota</taxon>
        <taxon>Gammaproteobacteria</taxon>
        <taxon>Pseudomonadales</taxon>
        <taxon>Pseudomonadaceae</taxon>
        <taxon>Pseudomonas</taxon>
    </lineage>
</organism>
<evidence type="ECO:0000313" key="1">
    <source>
        <dbReference type="EMBL" id="MRJ37709.1"/>
    </source>
</evidence>
<proteinExistence type="predicted"/>
<comment type="caution">
    <text evidence="1">The sequence shown here is derived from an EMBL/GenBank/DDBJ whole genome shotgun (WGS) entry which is preliminary data.</text>
</comment>
<evidence type="ECO:0000313" key="2">
    <source>
        <dbReference type="Proteomes" id="UP000408764"/>
    </source>
</evidence>
<reference evidence="1 2" key="1">
    <citation type="submission" date="2019-08" db="EMBL/GenBank/DDBJ databases">
        <title>Pseudomonas haemolytica sp. nov. isolated from raw milk and skim milk concentrate.</title>
        <authorList>
            <person name="Hofmann K."/>
            <person name="Huptas C."/>
            <person name="Doll E."/>
            <person name="Scherer S."/>
            <person name="Wenning M."/>
        </authorList>
    </citation>
    <scope>NUCLEOTIDE SEQUENCE [LARGE SCALE GENOMIC DNA]</scope>
    <source>
        <strain evidence="1 2">DSM 108987</strain>
    </source>
</reference>
<protein>
    <submittedName>
        <fullName evidence="1">Uncharacterized protein</fullName>
    </submittedName>
</protein>
<sequence>MKVRPLPAGFSRVDEVGKSEAGRFYRTYPESFAALYVGAGLPAMQTPRCIRKTEAMLSQASQPPH</sequence>
<gene>
    <name evidence="1" type="ORF">FRT59_12135</name>
</gene>
<dbReference type="EMBL" id="VOIW01000003">
    <property type="protein sequence ID" value="MRJ37709.1"/>
    <property type="molecule type" value="Genomic_DNA"/>
</dbReference>
<name>A0A5P1DDJ7_9PSED</name>
<dbReference type="Proteomes" id="UP000408764">
    <property type="component" value="Unassembled WGS sequence"/>
</dbReference>
<accession>A0A5P1DDJ7</accession>